<dbReference type="PANTHER" id="PTHR35481">
    <property type="entry name" value="DNA-DIRECTED RNA POLYMERASE SUBUNIT ALPHA"/>
    <property type="match status" value="1"/>
</dbReference>
<sequence>MRTAMDFGEAGVVMKTTFVARFGTILFHNPSVNISSSSKSEAATTLARVKKQFCTKLTDSYMETIFSGVFPKTVADSYQPKEYYRVQVSDKVEPESGFSIKCQIICGELIIQKVEKNLKRCFVADVSCLHKDLDLRLMLATKGDLTAALKDEELKGLKQLVDSAILDGNVKGGLRWPMGKEHSSDGKYSVVGAWHSIVKTFKNASLKLRFINADRFDFCASDGEVGKELTLDMKGVNDMLMDRMVDMEPAIGSLEENLKLVWAHLLSFEL</sequence>
<proteinExistence type="predicted"/>
<organism evidence="2 3">
    <name type="scientific">Papaver atlanticum</name>
    <dbReference type="NCBI Taxonomy" id="357466"/>
    <lineage>
        <taxon>Eukaryota</taxon>
        <taxon>Viridiplantae</taxon>
        <taxon>Streptophyta</taxon>
        <taxon>Embryophyta</taxon>
        <taxon>Tracheophyta</taxon>
        <taxon>Spermatophyta</taxon>
        <taxon>Magnoliopsida</taxon>
        <taxon>Ranunculales</taxon>
        <taxon>Papaveraceae</taxon>
        <taxon>Papaveroideae</taxon>
        <taxon>Papaver</taxon>
    </lineage>
</organism>
<comment type="caution">
    <text evidence="2">The sequence shown here is derived from an EMBL/GenBank/DDBJ whole genome shotgun (WGS) entry which is preliminary data.</text>
</comment>
<accession>A0AAD4SGA8</accession>
<dbReference type="InterPro" id="IPR057225">
    <property type="entry name" value="DUF7903"/>
</dbReference>
<dbReference type="Pfam" id="PF25475">
    <property type="entry name" value="DUF7903"/>
    <property type="match status" value="1"/>
</dbReference>
<protein>
    <recommendedName>
        <fullName evidence="1">DUF7903 domain-containing protein</fullName>
    </recommendedName>
</protein>
<evidence type="ECO:0000259" key="1">
    <source>
        <dbReference type="Pfam" id="PF25475"/>
    </source>
</evidence>
<feature type="domain" description="DUF7903" evidence="1">
    <location>
        <begin position="13"/>
        <end position="264"/>
    </location>
</feature>
<evidence type="ECO:0000313" key="2">
    <source>
        <dbReference type="EMBL" id="KAI3906879.1"/>
    </source>
</evidence>
<gene>
    <name evidence="2" type="ORF">MKW98_004929</name>
</gene>
<keyword evidence="3" id="KW-1185">Reference proteome</keyword>
<dbReference type="PANTHER" id="PTHR35481:SF1">
    <property type="entry name" value="DNA-DIRECTED RNA POLYMERASE SUBUNIT ALPHA"/>
    <property type="match status" value="1"/>
</dbReference>
<name>A0AAD4SGA8_9MAGN</name>
<evidence type="ECO:0000313" key="3">
    <source>
        <dbReference type="Proteomes" id="UP001202328"/>
    </source>
</evidence>
<dbReference type="EMBL" id="JAJJMB010010711">
    <property type="protein sequence ID" value="KAI3906879.1"/>
    <property type="molecule type" value="Genomic_DNA"/>
</dbReference>
<reference evidence="2" key="1">
    <citation type="submission" date="2022-04" db="EMBL/GenBank/DDBJ databases">
        <title>A functionally conserved STORR gene fusion in Papaver species that diverged 16.8 million years ago.</title>
        <authorList>
            <person name="Catania T."/>
        </authorList>
    </citation>
    <scope>NUCLEOTIDE SEQUENCE</scope>
    <source>
        <strain evidence="2">S-188037</strain>
    </source>
</reference>
<dbReference type="Proteomes" id="UP001202328">
    <property type="component" value="Unassembled WGS sequence"/>
</dbReference>
<dbReference type="AlphaFoldDB" id="A0AAD4SGA8"/>